<dbReference type="PaxDb" id="121845-A0A3Q0JAJ5"/>
<dbReference type="STRING" id="121845.A0A3Q0JAJ5"/>
<dbReference type="GeneID" id="103515482"/>
<feature type="region of interest" description="Disordered" evidence="1">
    <location>
        <begin position="39"/>
        <end position="71"/>
    </location>
</feature>
<dbReference type="AlphaFoldDB" id="A0A3Q0JAJ5"/>
<evidence type="ECO:0000313" key="3">
    <source>
        <dbReference type="RefSeq" id="XP_026683978.1"/>
    </source>
</evidence>
<keyword evidence="2" id="KW-1185">Reference proteome</keyword>
<proteinExistence type="predicted"/>
<reference evidence="3" key="1">
    <citation type="submission" date="2025-08" db="UniProtKB">
        <authorList>
            <consortium name="RefSeq"/>
        </authorList>
    </citation>
    <scope>IDENTIFICATION</scope>
</reference>
<sequence length="180" mass="19597">MPLPPVAQAAFPEVTLHPVLPSPTQQHNSLLHGILTKTNSGKQAQPQPSPSSHHPASPLPPHLQNPRSTSFSPTLARLLTAPERNRGGQTMPQATPSFSASNNLSAMLRAQKMRNQPCSNDIVASLKQKIVPQQSRQQLQQQQQSEITITPVTNLQINKPNSKEDSIVNLVSSNSMIFLC</sequence>
<evidence type="ECO:0000313" key="2">
    <source>
        <dbReference type="Proteomes" id="UP000079169"/>
    </source>
</evidence>
<evidence type="ECO:0000256" key="1">
    <source>
        <dbReference type="SAM" id="MobiDB-lite"/>
    </source>
</evidence>
<name>A0A3Q0JAJ5_DIACI</name>
<dbReference type="RefSeq" id="XP_026683978.1">
    <property type="nucleotide sequence ID" value="XM_026828177.1"/>
</dbReference>
<gene>
    <name evidence="3" type="primary">LOC103515482</name>
</gene>
<protein>
    <submittedName>
        <fullName evidence="3">Uncharacterized protein LOC103515482</fullName>
    </submittedName>
</protein>
<dbReference type="KEGG" id="dci:103515482"/>
<feature type="compositionally biased region" description="Low complexity" evidence="1">
    <location>
        <begin position="43"/>
        <end position="56"/>
    </location>
</feature>
<accession>A0A3Q0JAJ5</accession>
<organism evidence="2 3">
    <name type="scientific">Diaphorina citri</name>
    <name type="common">Asian citrus psyllid</name>
    <dbReference type="NCBI Taxonomy" id="121845"/>
    <lineage>
        <taxon>Eukaryota</taxon>
        <taxon>Metazoa</taxon>
        <taxon>Ecdysozoa</taxon>
        <taxon>Arthropoda</taxon>
        <taxon>Hexapoda</taxon>
        <taxon>Insecta</taxon>
        <taxon>Pterygota</taxon>
        <taxon>Neoptera</taxon>
        <taxon>Paraneoptera</taxon>
        <taxon>Hemiptera</taxon>
        <taxon>Sternorrhyncha</taxon>
        <taxon>Psylloidea</taxon>
        <taxon>Psyllidae</taxon>
        <taxon>Diaphorininae</taxon>
        <taxon>Diaphorina</taxon>
    </lineage>
</organism>
<dbReference type="Proteomes" id="UP000079169">
    <property type="component" value="Unplaced"/>
</dbReference>